<feature type="modified residue" description="4-aspartylphosphate" evidence="1">
    <location>
        <position position="55"/>
    </location>
</feature>
<dbReference type="InterPro" id="IPR001633">
    <property type="entry name" value="EAL_dom"/>
</dbReference>
<evidence type="ECO:0000256" key="1">
    <source>
        <dbReference type="PROSITE-ProRule" id="PRU00169"/>
    </source>
</evidence>
<dbReference type="Gene3D" id="3.40.50.2300">
    <property type="match status" value="1"/>
</dbReference>
<dbReference type="SMART" id="SM00267">
    <property type="entry name" value="GGDEF"/>
    <property type="match status" value="1"/>
</dbReference>
<dbReference type="InterPro" id="IPR000160">
    <property type="entry name" value="GGDEF_dom"/>
</dbReference>
<sequence>MKLIAIVNESVSNQAIFGHLARQATPELKTELFASPEEAMAHFIAGHHPDLVVTDFQMSGMGGAAFISALREQSWGHDMPVVVVAAHEDRDWRLAALRAGATDFLVSPVDHGEFVTRMRNLLHLAASRRQMSRRAMTLERELAESHRARAAQLQRSRQHLLQVIDTVPAMISATDGAGRYVFVNRCMAESMYSTPEALIGTLAPGRRGPVRCESMVCKPEQERIGCCGEKRDCCGERFEEIVHDSRGRERVHLTSDTPLKMGESETPLWLKTSLDITDLKVAQRKLHVLAYQDQLTGAPNRLKVEKTIQALVSGAKNEKTAFALFLLDLDRFKAINDTLGHSKGDRVLKSVVCRLAKILPDAVVSGRFGGDEFGIVLRLNEADCEQEACVRAAVILDAFVTPFAFGEEEGDQIGVSADDSVVITTVSIGVAVHHGGPVMFDTLLRRADMAMYKAKAAGGNTYELFRPEMEAREEAAMRIELDLHRAVPNRELELHYQPQLDLRSGRIVGVEALLRWRRADGNLLAPGIFLPVAEETGLIVPITEWVLKEACRQLSVWRAMGISVRMAVNMSGVLFRRSDIRGMVLDVIERSGINPSDLELELTESVLIRNTDSANRQLADLRKLGAAVAVDDFGTGYASLTYLSRLVIDRIKIDKSFIDRIEESESDQAIVRSMITLCRNLGIRVTAEGIERPEQAQWLARQRCDEGQGFYFGRPQPADKIAVMIHATMHGMPRDDLTAFVASVSAEGSELAP</sequence>
<organism evidence="5 6">
    <name type="scientific">Acetobacter musti</name>
    <dbReference type="NCBI Taxonomy" id="864732"/>
    <lineage>
        <taxon>Bacteria</taxon>
        <taxon>Pseudomonadati</taxon>
        <taxon>Pseudomonadota</taxon>
        <taxon>Alphaproteobacteria</taxon>
        <taxon>Acetobacterales</taxon>
        <taxon>Acetobacteraceae</taxon>
        <taxon>Acetobacter</taxon>
    </lineage>
</organism>
<dbReference type="PROSITE" id="PS50883">
    <property type="entry name" value="EAL"/>
    <property type="match status" value="1"/>
</dbReference>
<dbReference type="Gene3D" id="3.20.20.450">
    <property type="entry name" value="EAL domain"/>
    <property type="match status" value="1"/>
</dbReference>
<dbReference type="EMBL" id="WOTB01000007">
    <property type="protein sequence ID" value="NHN84488.1"/>
    <property type="molecule type" value="Genomic_DNA"/>
</dbReference>
<evidence type="ECO:0000259" key="2">
    <source>
        <dbReference type="PROSITE" id="PS50110"/>
    </source>
</evidence>
<dbReference type="PROSITE" id="PS50110">
    <property type="entry name" value="RESPONSE_REGULATORY"/>
    <property type="match status" value="1"/>
</dbReference>
<comment type="caution">
    <text evidence="5">The sequence shown here is derived from an EMBL/GenBank/DDBJ whole genome shotgun (WGS) entry which is preliminary data.</text>
</comment>
<dbReference type="Gene3D" id="3.30.450.20">
    <property type="entry name" value="PAS domain"/>
    <property type="match status" value="1"/>
</dbReference>
<dbReference type="Pfam" id="PF00072">
    <property type="entry name" value="Response_reg"/>
    <property type="match status" value="1"/>
</dbReference>
<dbReference type="SUPFAM" id="SSF55785">
    <property type="entry name" value="PYP-like sensor domain (PAS domain)"/>
    <property type="match status" value="1"/>
</dbReference>
<dbReference type="PROSITE" id="PS50887">
    <property type="entry name" value="GGDEF"/>
    <property type="match status" value="1"/>
</dbReference>
<dbReference type="PANTHER" id="PTHR44757">
    <property type="entry name" value="DIGUANYLATE CYCLASE DGCP"/>
    <property type="match status" value="1"/>
</dbReference>
<accession>A0ABX0JM66</accession>
<keyword evidence="6" id="KW-1185">Reference proteome</keyword>
<name>A0ABX0JM66_9PROT</name>
<dbReference type="InterPro" id="IPR001789">
    <property type="entry name" value="Sig_transdc_resp-reg_receiver"/>
</dbReference>
<dbReference type="CDD" id="cd01948">
    <property type="entry name" value="EAL"/>
    <property type="match status" value="1"/>
</dbReference>
<evidence type="ECO:0000313" key="5">
    <source>
        <dbReference type="EMBL" id="NHN84488.1"/>
    </source>
</evidence>
<dbReference type="Proteomes" id="UP000635278">
    <property type="component" value="Unassembled WGS sequence"/>
</dbReference>
<dbReference type="InterPro" id="IPR011006">
    <property type="entry name" value="CheY-like_superfamily"/>
</dbReference>
<dbReference type="InterPro" id="IPR043128">
    <property type="entry name" value="Rev_trsase/Diguanyl_cyclase"/>
</dbReference>
<keyword evidence="1" id="KW-0597">Phosphoprotein</keyword>
<dbReference type="PANTHER" id="PTHR44757:SF2">
    <property type="entry name" value="BIOFILM ARCHITECTURE MAINTENANCE PROTEIN MBAA"/>
    <property type="match status" value="1"/>
</dbReference>
<dbReference type="InterPro" id="IPR052155">
    <property type="entry name" value="Biofilm_reg_signaling"/>
</dbReference>
<dbReference type="SUPFAM" id="SSF55073">
    <property type="entry name" value="Nucleotide cyclase"/>
    <property type="match status" value="1"/>
</dbReference>
<dbReference type="InterPro" id="IPR035965">
    <property type="entry name" value="PAS-like_dom_sf"/>
</dbReference>
<feature type="domain" description="GGDEF" evidence="4">
    <location>
        <begin position="320"/>
        <end position="467"/>
    </location>
</feature>
<dbReference type="SMART" id="SM00448">
    <property type="entry name" value="REC"/>
    <property type="match status" value="1"/>
</dbReference>
<feature type="domain" description="Response regulatory" evidence="2">
    <location>
        <begin position="3"/>
        <end position="122"/>
    </location>
</feature>
<gene>
    <name evidence="5" type="ORF">GOB93_07495</name>
</gene>
<protein>
    <submittedName>
        <fullName evidence="5">EAL domain-containing protein</fullName>
    </submittedName>
</protein>
<evidence type="ECO:0000313" key="6">
    <source>
        <dbReference type="Proteomes" id="UP000635278"/>
    </source>
</evidence>
<dbReference type="SMART" id="SM00052">
    <property type="entry name" value="EAL"/>
    <property type="match status" value="1"/>
</dbReference>
<dbReference type="Pfam" id="PF00563">
    <property type="entry name" value="EAL"/>
    <property type="match status" value="1"/>
</dbReference>
<dbReference type="NCBIfam" id="TIGR00254">
    <property type="entry name" value="GGDEF"/>
    <property type="match status" value="1"/>
</dbReference>
<feature type="domain" description="EAL" evidence="3">
    <location>
        <begin position="476"/>
        <end position="729"/>
    </location>
</feature>
<dbReference type="SUPFAM" id="SSF52172">
    <property type="entry name" value="CheY-like"/>
    <property type="match status" value="1"/>
</dbReference>
<dbReference type="RefSeq" id="WP_173582879.1">
    <property type="nucleotide sequence ID" value="NZ_WOTB01000007.1"/>
</dbReference>
<reference evidence="5 6" key="1">
    <citation type="journal article" date="2020" name="Int. J. Syst. Evol. Microbiol.">
        <title>Novel acetic acid bacteria from cider fermentations: Acetobacter conturbans sp. nov. and Acetobacter fallax sp. nov.</title>
        <authorList>
            <person name="Sombolestani A.S."/>
            <person name="Cleenwerck I."/>
            <person name="Cnockaert M."/>
            <person name="Borremans W."/>
            <person name="Wieme A.D."/>
            <person name="De Vuyst L."/>
            <person name="Vandamme P."/>
        </authorList>
    </citation>
    <scope>NUCLEOTIDE SEQUENCE [LARGE SCALE GENOMIC DNA]</scope>
    <source>
        <strain evidence="5 6">LMG 30640</strain>
    </source>
</reference>
<dbReference type="Gene3D" id="3.30.70.270">
    <property type="match status" value="1"/>
</dbReference>
<dbReference type="SUPFAM" id="SSF141868">
    <property type="entry name" value="EAL domain-like"/>
    <property type="match status" value="1"/>
</dbReference>
<dbReference type="InterPro" id="IPR029787">
    <property type="entry name" value="Nucleotide_cyclase"/>
</dbReference>
<proteinExistence type="predicted"/>
<dbReference type="Pfam" id="PF00990">
    <property type="entry name" value="GGDEF"/>
    <property type="match status" value="1"/>
</dbReference>
<evidence type="ECO:0000259" key="4">
    <source>
        <dbReference type="PROSITE" id="PS50887"/>
    </source>
</evidence>
<dbReference type="InterPro" id="IPR035919">
    <property type="entry name" value="EAL_sf"/>
</dbReference>
<dbReference type="CDD" id="cd01949">
    <property type="entry name" value="GGDEF"/>
    <property type="match status" value="1"/>
</dbReference>
<evidence type="ECO:0000259" key="3">
    <source>
        <dbReference type="PROSITE" id="PS50883"/>
    </source>
</evidence>